<dbReference type="GO" id="GO:0046872">
    <property type="term" value="F:metal ion binding"/>
    <property type="evidence" value="ECO:0007669"/>
    <property type="project" value="UniProtKB-KW"/>
</dbReference>
<evidence type="ECO:0000256" key="1">
    <source>
        <dbReference type="SAM" id="Coils"/>
    </source>
</evidence>
<dbReference type="EMBL" id="JBHFFA010000003">
    <property type="protein sequence ID" value="KAL2634245.1"/>
    <property type="molecule type" value="Genomic_DNA"/>
</dbReference>
<keyword evidence="5" id="KW-1185">Reference proteome</keyword>
<proteinExistence type="predicted"/>
<dbReference type="GO" id="GO:0051539">
    <property type="term" value="F:4 iron, 4 sulfur cluster binding"/>
    <property type="evidence" value="ECO:0007669"/>
    <property type="project" value="UniProtKB-KW"/>
</dbReference>
<evidence type="ECO:0000256" key="2">
    <source>
        <dbReference type="SAM" id="MobiDB-lite"/>
    </source>
</evidence>
<evidence type="ECO:0000313" key="4">
    <source>
        <dbReference type="EMBL" id="KAL2634245.1"/>
    </source>
</evidence>
<dbReference type="Pfam" id="PF00919">
    <property type="entry name" value="UPF0004"/>
    <property type="match status" value="1"/>
</dbReference>
<comment type="caution">
    <text evidence="4">The sequence shown here is derived from an EMBL/GenBank/DDBJ whole genome shotgun (WGS) entry which is preliminary data.</text>
</comment>
<dbReference type="PANTHER" id="PTHR43020:SF2">
    <property type="entry name" value="MITOCHONDRIAL TRNA METHYLTHIOTRANSFERASE CDK5RAP1"/>
    <property type="match status" value="1"/>
</dbReference>
<feature type="coiled-coil region" evidence="1">
    <location>
        <begin position="180"/>
        <end position="250"/>
    </location>
</feature>
<reference evidence="4 5" key="1">
    <citation type="submission" date="2024-09" db="EMBL/GenBank/DDBJ databases">
        <title>Chromosome-scale assembly of Riccia fluitans.</title>
        <authorList>
            <person name="Paukszto L."/>
            <person name="Sawicki J."/>
            <person name="Karawczyk K."/>
            <person name="Piernik-Szablinska J."/>
            <person name="Szczecinska M."/>
            <person name="Mazdziarz M."/>
        </authorList>
    </citation>
    <scope>NUCLEOTIDE SEQUENCE [LARGE SCALE GENOMIC DNA]</scope>
    <source>
        <strain evidence="4">Rf_01</strain>
        <tissue evidence="4">Aerial parts of the thallus</tissue>
    </source>
</reference>
<dbReference type="PROSITE" id="PS51449">
    <property type="entry name" value="MTTASE_N"/>
    <property type="match status" value="1"/>
</dbReference>
<dbReference type="Gene3D" id="3.40.50.12160">
    <property type="entry name" value="Methylthiotransferase, N-terminal domain"/>
    <property type="match status" value="1"/>
</dbReference>
<name>A0ABD1YU84_9MARC</name>
<protein>
    <recommendedName>
        <fullName evidence="3">MTTase N-terminal domain-containing protein</fullName>
    </recommendedName>
</protein>
<evidence type="ECO:0000313" key="5">
    <source>
        <dbReference type="Proteomes" id="UP001605036"/>
    </source>
</evidence>
<feature type="compositionally biased region" description="Basic residues" evidence="2">
    <location>
        <begin position="386"/>
        <end position="401"/>
    </location>
</feature>
<dbReference type="PANTHER" id="PTHR43020">
    <property type="entry name" value="CDK5 REGULATORY SUBUNIT-ASSOCIATED PROTEIN 1"/>
    <property type="match status" value="1"/>
</dbReference>
<accession>A0ABD1YU84</accession>
<dbReference type="Proteomes" id="UP001605036">
    <property type="component" value="Unassembled WGS sequence"/>
</dbReference>
<dbReference type="InterPro" id="IPR013848">
    <property type="entry name" value="Methylthiotransferase_N"/>
</dbReference>
<feature type="region of interest" description="Disordered" evidence="2">
    <location>
        <begin position="295"/>
        <end position="323"/>
    </location>
</feature>
<dbReference type="AlphaFoldDB" id="A0ABD1YU84"/>
<evidence type="ECO:0000259" key="3">
    <source>
        <dbReference type="PROSITE" id="PS51449"/>
    </source>
</evidence>
<feature type="region of interest" description="Disordered" evidence="2">
    <location>
        <begin position="374"/>
        <end position="401"/>
    </location>
</feature>
<organism evidence="4 5">
    <name type="scientific">Riccia fluitans</name>
    <dbReference type="NCBI Taxonomy" id="41844"/>
    <lineage>
        <taxon>Eukaryota</taxon>
        <taxon>Viridiplantae</taxon>
        <taxon>Streptophyta</taxon>
        <taxon>Embryophyta</taxon>
        <taxon>Marchantiophyta</taxon>
        <taxon>Marchantiopsida</taxon>
        <taxon>Marchantiidae</taxon>
        <taxon>Marchantiales</taxon>
        <taxon>Ricciaceae</taxon>
        <taxon>Riccia</taxon>
    </lineage>
</organism>
<dbReference type="InterPro" id="IPR038135">
    <property type="entry name" value="Methylthiotransferase_N_sf"/>
</dbReference>
<sequence>MTETLVPQVETAPQKRLFIKTYGCQMNVYDSERMADVLRPLGYGVTDDVKAADFVILNTCHIRRRRPRRSTPSSASCGRCATSGAKPGGDLTIAVAGCVAQAEGEEIMFVSTFYFVWREVETARISTSALAREKEGVSEVLAQKLRALEEKLLHGSNNVSEKLSEKAKELAVRERQIREKEFLDEKRQRKIAELEEAQLMVEEKYNTMEEDVEAKTRKLKKLMARYQQSKAEISNLRTELQDTIHEFQRERADMFLSLRSLDQQLQLKSFIIEKISFADGETRVYLTDGIDQQPLQRPASAMGRSRHGSRQAEDAAVARGQRDPRSLSENIWRLELDIPERTTYDYDNPIDRARAETDVELALMEFEEESPYFSYNEPNVAPARPKSARTKHHSRPKTATR</sequence>
<feature type="domain" description="MTTase N-terminal" evidence="3">
    <location>
        <begin position="15"/>
        <end position="135"/>
    </location>
</feature>
<gene>
    <name evidence="4" type="ORF">R1flu_005724</name>
</gene>
<keyword evidence="1" id="KW-0175">Coiled coil</keyword>